<dbReference type="Pfam" id="PF09209">
    <property type="entry name" value="CecR_C"/>
    <property type="match status" value="1"/>
</dbReference>
<dbReference type="PROSITE" id="PS50977">
    <property type="entry name" value="HTH_TETR_2"/>
    <property type="match status" value="1"/>
</dbReference>
<name>A0A1I4B001_9HYPH</name>
<feature type="domain" description="HTH tetR-type" evidence="5">
    <location>
        <begin position="5"/>
        <end position="65"/>
    </location>
</feature>
<dbReference type="SUPFAM" id="SSF46689">
    <property type="entry name" value="Homeodomain-like"/>
    <property type="match status" value="1"/>
</dbReference>
<dbReference type="PROSITE" id="PS01081">
    <property type="entry name" value="HTH_TETR_1"/>
    <property type="match status" value="1"/>
</dbReference>
<dbReference type="InterPro" id="IPR023772">
    <property type="entry name" value="DNA-bd_HTH_TetR-type_CS"/>
</dbReference>
<evidence type="ECO:0000256" key="3">
    <source>
        <dbReference type="ARBA" id="ARBA00023163"/>
    </source>
</evidence>
<feature type="DNA-binding region" description="H-T-H motif" evidence="4">
    <location>
        <begin position="28"/>
        <end position="47"/>
    </location>
</feature>
<organism evidence="6 7">
    <name type="scientific">Methylocapsa palsarum</name>
    <dbReference type="NCBI Taxonomy" id="1612308"/>
    <lineage>
        <taxon>Bacteria</taxon>
        <taxon>Pseudomonadati</taxon>
        <taxon>Pseudomonadota</taxon>
        <taxon>Alphaproteobacteria</taxon>
        <taxon>Hyphomicrobiales</taxon>
        <taxon>Beijerinckiaceae</taxon>
        <taxon>Methylocapsa</taxon>
    </lineage>
</organism>
<dbReference type="InterPro" id="IPR001647">
    <property type="entry name" value="HTH_TetR"/>
</dbReference>
<dbReference type="PANTHER" id="PTHR30055">
    <property type="entry name" value="HTH-TYPE TRANSCRIPTIONAL REGULATOR RUTR"/>
    <property type="match status" value="1"/>
</dbReference>
<dbReference type="RefSeq" id="WP_091684478.1">
    <property type="nucleotide sequence ID" value="NZ_FOSN01000012.1"/>
</dbReference>
<dbReference type="InterPro" id="IPR050109">
    <property type="entry name" value="HTH-type_TetR-like_transc_reg"/>
</dbReference>
<dbReference type="Proteomes" id="UP000198755">
    <property type="component" value="Unassembled WGS sequence"/>
</dbReference>
<dbReference type="SUPFAM" id="SSF48498">
    <property type="entry name" value="Tetracyclin repressor-like, C-terminal domain"/>
    <property type="match status" value="1"/>
</dbReference>
<dbReference type="AlphaFoldDB" id="A0A1I4B001"/>
<proteinExistence type="predicted"/>
<dbReference type="STRING" id="1612308.SAMN05444581_11263"/>
<evidence type="ECO:0000256" key="4">
    <source>
        <dbReference type="PROSITE-ProRule" id="PRU00335"/>
    </source>
</evidence>
<dbReference type="InterPro" id="IPR009057">
    <property type="entry name" value="Homeodomain-like_sf"/>
</dbReference>
<dbReference type="GO" id="GO:0000976">
    <property type="term" value="F:transcription cis-regulatory region binding"/>
    <property type="evidence" value="ECO:0007669"/>
    <property type="project" value="TreeGrafter"/>
</dbReference>
<dbReference type="PANTHER" id="PTHR30055:SF234">
    <property type="entry name" value="HTH-TYPE TRANSCRIPTIONAL REGULATOR BETI"/>
    <property type="match status" value="1"/>
</dbReference>
<gene>
    <name evidence="6" type="ORF">SAMN05444581_11263</name>
</gene>
<dbReference type="Gene3D" id="1.10.357.10">
    <property type="entry name" value="Tetracycline Repressor, domain 2"/>
    <property type="match status" value="1"/>
</dbReference>
<evidence type="ECO:0000313" key="7">
    <source>
        <dbReference type="Proteomes" id="UP000198755"/>
    </source>
</evidence>
<dbReference type="Gene3D" id="1.10.10.60">
    <property type="entry name" value="Homeodomain-like"/>
    <property type="match status" value="1"/>
</dbReference>
<accession>A0A1I4B001</accession>
<dbReference type="Pfam" id="PF00440">
    <property type="entry name" value="TetR_N"/>
    <property type="match status" value="1"/>
</dbReference>
<dbReference type="GO" id="GO:0003700">
    <property type="term" value="F:DNA-binding transcription factor activity"/>
    <property type="evidence" value="ECO:0007669"/>
    <property type="project" value="TreeGrafter"/>
</dbReference>
<sequence>MKSTEATRQAVLDHAADVIAESGYAGASVREITGRASVNQAAINYHFGGKEGLYREVLRLAVAALSDASLLDEATINGAAREEAVRLFIRQQVAPLLRHGQVSRYLRIFAWETLAPTPIYLDFVASEKLPILDQAEHIVRRFLPESASREEVIIATFWLTQQVIPFIRHYDSLSRPPLNLRLDHHFTERLVTDLSRMAIAGLSSRCEPERPDRLATKQAPN</sequence>
<dbReference type="InterPro" id="IPR036271">
    <property type="entry name" value="Tet_transcr_reg_TetR-rel_C_sf"/>
</dbReference>
<protein>
    <recommendedName>
        <fullName evidence="5">HTH tetR-type domain-containing protein</fullName>
    </recommendedName>
</protein>
<keyword evidence="3" id="KW-0804">Transcription</keyword>
<keyword evidence="2 4" id="KW-0238">DNA-binding</keyword>
<keyword evidence="7" id="KW-1185">Reference proteome</keyword>
<evidence type="ECO:0000259" key="5">
    <source>
        <dbReference type="PROSITE" id="PS50977"/>
    </source>
</evidence>
<dbReference type="EMBL" id="FOSN01000012">
    <property type="protein sequence ID" value="SFK62085.1"/>
    <property type="molecule type" value="Genomic_DNA"/>
</dbReference>
<evidence type="ECO:0000256" key="1">
    <source>
        <dbReference type="ARBA" id="ARBA00023015"/>
    </source>
</evidence>
<dbReference type="PRINTS" id="PR00455">
    <property type="entry name" value="HTHTETR"/>
</dbReference>
<dbReference type="InterPro" id="IPR015292">
    <property type="entry name" value="Tscrpt_reg_YbiH_C"/>
</dbReference>
<dbReference type="OrthoDB" id="2356263at2"/>
<evidence type="ECO:0000313" key="6">
    <source>
        <dbReference type="EMBL" id="SFK62085.1"/>
    </source>
</evidence>
<keyword evidence="1" id="KW-0805">Transcription regulation</keyword>
<evidence type="ECO:0000256" key="2">
    <source>
        <dbReference type="ARBA" id="ARBA00023125"/>
    </source>
</evidence>
<reference evidence="6 7" key="1">
    <citation type="submission" date="2016-10" db="EMBL/GenBank/DDBJ databases">
        <authorList>
            <person name="de Groot N.N."/>
        </authorList>
    </citation>
    <scope>NUCLEOTIDE SEQUENCE [LARGE SCALE GENOMIC DNA]</scope>
    <source>
        <strain evidence="6 7">NE2</strain>
    </source>
</reference>